<sequence>MSFVVEEGPDRALTCACHALGGNACLHAAAPPGDAVPVRVLTGQRPSRGWAGTRRPRGGGPTALFHAPPMDQAPQ</sequence>
<feature type="region of interest" description="Disordered" evidence="1">
    <location>
        <begin position="44"/>
        <end position="75"/>
    </location>
</feature>
<evidence type="ECO:0000256" key="1">
    <source>
        <dbReference type="SAM" id="MobiDB-lite"/>
    </source>
</evidence>
<reference evidence="2 3" key="1">
    <citation type="submission" date="2020-08" db="EMBL/GenBank/DDBJ databases">
        <title>Genomic Encyclopedia of Type Strains, Phase IV (KMG-IV): sequencing the most valuable type-strain genomes for metagenomic binning, comparative biology and taxonomic classification.</title>
        <authorList>
            <person name="Goeker M."/>
        </authorList>
    </citation>
    <scope>NUCLEOTIDE SEQUENCE [LARGE SCALE GENOMIC DNA]</scope>
    <source>
        <strain evidence="2 3">YIM 65646</strain>
    </source>
</reference>
<evidence type="ECO:0000313" key="3">
    <source>
        <dbReference type="Proteomes" id="UP000548476"/>
    </source>
</evidence>
<dbReference type="EMBL" id="JACHGT010000005">
    <property type="protein sequence ID" value="MBB6035028.1"/>
    <property type="molecule type" value="Genomic_DNA"/>
</dbReference>
<dbReference type="RefSeq" id="WP_184787867.1">
    <property type="nucleotide sequence ID" value="NZ_BONT01000059.1"/>
</dbReference>
<dbReference type="AlphaFoldDB" id="A0A841FMK2"/>
<accession>A0A841FMK2</accession>
<dbReference type="Proteomes" id="UP000548476">
    <property type="component" value="Unassembled WGS sequence"/>
</dbReference>
<gene>
    <name evidence="2" type="ORF">HNR73_002882</name>
</gene>
<name>A0A841FMK2_9ACTN</name>
<evidence type="ECO:0000313" key="2">
    <source>
        <dbReference type="EMBL" id="MBB6035028.1"/>
    </source>
</evidence>
<keyword evidence="3" id="KW-1185">Reference proteome</keyword>
<comment type="caution">
    <text evidence="2">The sequence shown here is derived from an EMBL/GenBank/DDBJ whole genome shotgun (WGS) entry which is preliminary data.</text>
</comment>
<organism evidence="2 3">
    <name type="scientific">Phytomonospora endophytica</name>
    <dbReference type="NCBI Taxonomy" id="714109"/>
    <lineage>
        <taxon>Bacteria</taxon>
        <taxon>Bacillati</taxon>
        <taxon>Actinomycetota</taxon>
        <taxon>Actinomycetes</taxon>
        <taxon>Micromonosporales</taxon>
        <taxon>Micromonosporaceae</taxon>
        <taxon>Phytomonospora</taxon>
    </lineage>
</organism>
<protein>
    <submittedName>
        <fullName evidence="2">Uncharacterized protein</fullName>
    </submittedName>
</protein>
<proteinExistence type="predicted"/>